<dbReference type="GO" id="GO:1990904">
    <property type="term" value="C:ribonucleoprotein complex"/>
    <property type="evidence" value="ECO:0007669"/>
    <property type="project" value="UniProtKB-KW"/>
</dbReference>
<dbReference type="Gene3D" id="4.10.640.10">
    <property type="entry name" value="Ribosomal protein S18"/>
    <property type="match status" value="1"/>
</dbReference>
<evidence type="ECO:0000256" key="1">
    <source>
        <dbReference type="ARBA" id="ARBA00022980"/>
    </source>
</evidence>
<dbReference type="SUPFAM" id="SSF46911">
    <property type="entry name" value="Ribosomal protein S18"/>
    <property type="match status" value="1"/>
</dbReference>
<evidence type="ECO:0000313" key="5">
    <source>
        <dbReference type="Proteomes" id="UP001174909"/>
    </source>
</evidence>
<keyword evidence="1 4" id="KW-0689">Ribosomal protein</keyword>
<dbReference type="NCBIfam" id="TIGR00165">
    <property type="entry name" value="S18"/>
    <property type="match status" value="1"/>
</dbReference>
<reference evidence="4" key="1">
    <citation type="submission" date="2023-03" db="EMBL/GenBank/DDBJ databases">
        <authorList>
            <person name="Steffen K."/>
            <person name="Cardenas P."/>
        </authorList>
    </citation>
    <scope>NUCLEOTIDE SEQUENCE</scope>
</reference>
<evidence type="ECO:0000256" key="3">
    <source>
        <dbReference type="SAM" id="MobiDB-lite"/>
    </source>
</evidence>
<name>A0AA35XG55_GEOBA</name>
<proteinExistence type="predicted"/>
<keyword evidence="2" id="KW-0687">Ribonucleoprotein</keyword>
<dbReference type="GO" id="GO:0005840">
    <property type="term" value="C:ribosome"/>
    <property type="evidence" value="ECO:0007669"/>
    <property type="project" value="UniProtKB-KW"/>
</dbReference>
<sequence>MGDGDPPPYDDSGGRPGGRPRGRFVPRRRVCTFCVEHIKIIDYKDIDKIRRFVSDRAKT</sequence>
<dbReference type="InterPro" id="IPR036870">
    <property type="entry name" value="Ribosomal_bS18_sf"/>
</dbReference>
<evidence type="ECO:0000313" key="4">
    <source>
        <dbReference type="EMBL" id="CAI8051146.1"/>
    </source>
</evidence>
<dbReference type="InterPro" id="IPR001648">
    <property type="entry name" value="Ribosomal_bS18"/>
</dbReference>
<dbReference type="EMBL" id="CASHTH010003904">
    <property type="protein sequence ID" value="CAI8051146.1"/>
    <property type="molecule type" value="Genomic_DNA"/>
</dbReference>
<dbReference type="GO" id="GO:0003735">
    <property type="term" value="F:structural constituent of ribosome"/>
    <property type="evidence" value="ECO:0007669"/>
    <property type="project" value="InterPro"/>
</dbReference>
<dbReference type="AlphaFoldDB" id="A0AA35XG55"/>
<evidence type="ECO:0000256" key="2">
    <source>
        <dbReference type="ARBA" id="ARBA00023274"/>
    </source>
</evidence>
<keyword evidence="5" id="KW-1185">Reference proteome</keyword>
<dbReference type="Proteomes" id="UP001174909">
    <property type="component" value="Unassembled WGS sequence"/>
</dbReference>
<dbReference type="GO" id="GO:0006412">
    <property type="term" value="P:translation"/>
    <property type="evidence" value="ECO:0007669"/>
    <property type="project" value="InterPro"/>
</dbReference>
<gene>
    <name evidence="4" type="ORF">GBAR_LOCUS28022</name>
</gene>
<feature type="region of interest" description="Disordered" evidence="3">
    <location>
        <begin position="1"/>
        <end position="24"/>
    </location>
</feature>
<organism evidence="4 5">
    <name type="scientific">Geodia barretti</name>
    <name type="common">Barrett's horny sponge</name>
    <dbReference type="NCBI Taxonomy" id="519541"/>
    <lineage>
        <taxon>Eukaryota</taxon>
        <taxon>Metazoa</taxon>
        <taxon>Porifera</taxon>
        <taxon>Demospongiae</taxon>
        <taxon>Heteroscleromorpha</taxon>
        <taxon>Tetractinellida</taxon>
        <taxon>Astrophorina</taxon>
        <taxon>Geodiidae</taxon>
        <taxon>Geodia</taxon>
    </lineage>
</organism>
<protein>
    <submittedName>
        <fullName evidence="4">30S ribosomal protein S18</fullName>
    </submittedName>
</protein>
<comment type="caution">
    <text evidence="4">The sequence shown here is derived from an EMBL/GenBank/DDBJ whole genome shotgun (WGS) entry which is preliminary data.</text>
</comment>
<accession>A0AA35XG55</accession>